<evidence type="ECO:0000256" key="1">
    <source>
        <dbReference type="ARBA" id="ARBA00004167"/>
    </source>
</evidence>
<proteinExistence type="inferred from homology"/>
<dbReference type="KEGG" id="meso:BSQ44_13170"/>
<evidence type="ECO:0000256" key="4">
    <source>
        <dbReference type="ARBA" id="ARBA00022475"/>
    </source>
</evidence>
<gene>
    <name evidence="8" type="ORF">BSQ44_13170</name>
</gene>
<comment type="function">
    <text evidence="6">Has immunoglobulin-binding and hemagglutination properties, and can bind to mannose. Essential for virulence. May be involved in LPS biosynthesis or polysaccharide transport.</text>
</comment>
<evidence type="ECO:0000313" key="9">
    <source>
        <dbReference type="Proteomes" id="UP000182840"/>
    </source>
</evidence>
<dbReference type="EMBL" id="CP018171">
    <property type="protein sequence ID" value="APH72210.1"/>
    <property type="molecule type" value="Genomic_DNA"/>
</dbReference>
<evidence type="ECO:0000256" key="7">
    <source>
        <dbReference type="SAM" id="SignalP"/>
    </source>
</evidence>
<comment type="subcellular location">
    <subcellularLocation>
        <location evidence="1">Membrane</location>
        <topology evidence="1">Single-pass membrane protein</topology>
    </subcellularLocation>
</comment>
<comment type="similarity">
    <text evidence="2">Belongs to the BA14k family.</text>
</comment>
<evidence type="ECO:0000256" key="6">
    <source>
        <dbReference type="ARBA" id="ARBA00025321"/>
    </source>
</evidence>
<dbReference type="InterPro" id="IPR012413">
    <property type="entry name" value="BA14K"/>
</dbReference>
<feature type="signal peptide" evidence="7">
    <location>
        <begin position="1"/>
        <end position="18"/>
    </location>
</feature>
<keyword evidence="4" id="KW-0472">Membrane</keyword>
<dbReference type="RefSeq" id="WP_072604866.1">
    <property type="nucleotide sequence ID" value="NZ_CP018171.1"/>
</dbReference>
<dbReference type="GO" id="GO:0016020">
    <property type="term" value="C:membrane"/>
    <property type="evidence" value="ECO:0007669"/>
    <property type="project" value="UniProtKB-SubCell"/>
</dbReference>
<keyword evidence="5" id="KW-0430">Lectin</keyword>
<keyword evidence="9" id="KW-1185">Reference proteome</keyword>
<reference evidence="9" key="1">
    <citation type="submission" date="2016-11" db="EMBL/GenBank/DDBJ databases">
        <title>Mesorhizobium oceanicum sp. nov., isolated from deep seawater in South China Sea.</title>
        <authorList>
            <person name="Fu G.-Y."/>
        </authorList>
    </citation>
    <scope>NUCLEOTIDE SEQUENCE [LARGE SCALE GENOMIC DNA]</scope>
    <source>
        <strain evidence="9">B7</strain>
    </source>
</reference>
<evidence type="ECO:0000256" key="5">
    <source>
        <dbReference type="ARBA" id="ARBA00022734"/>
    </source>
</evidence>
<protein>
    <recommendedName>
        <fullName evidence="3">Lectin-like protein BA14k</fullName>
    </recommendedName>
</protein>
<dbReference type="STRING" id="1670800.BSQ44_13170"/>
<sequence length="157" mass="17639">MKKFITTLCAAAISVSFAGTGLAQTAAGGVQTVAPPTSSDARVIQVQGMDYHGVGPRWNRGGRHFRDGRHYRGRIPHYRGYRGHHRYRPGYRRHGNFWYPGAAFIAGAIISGAINNANRSGSPHIQWCYDKYRSYRASDNTYQPYHGPRQQCYSPYS</sequence>
<dbReference type="GO" id="GO:0030246">
    <property type="term" value="F:carbohydrate binding"/>
    <property type="evidence" value="ECO:0007669"/>
    <property type="project" value="UniProtKB-KW"/>
</dbReference>
<evidence type="ECO:0000256" key="2">
    <source>
        <dbReference type="ARBA" id="ARBA00010270"/>
    </source>
</evidence>
<evidence type="ECO:0000313" key="8">
    <source>
        <dbReference type="EMBL" id="APH72210.1"/>
    </source>
</evidence>
<dbReference type="Proteomes" id="UP000182840">
    <property type="component" value="Chromosome"/>
</dbReference>
<feature type="chain" id="PRO_5011978573" description="Lectin-like protein BA14k" evidence="7">
    <location>
        <begin position="19"/>
        <end position="157"/>
    </location>
</feature>
<organism evidence="8 9">
    <name type="scientific">Aquibium oceanicum</name>
    <dbReference type="NCBI Taxonomy" id="1670800"/>
    <lineage>
        <taxon>Bacteria</taxon>
        <taxon>Pseudomonadati</taxon>
        <taxon>Pseudomonadota</taxon>
        <taxon>Alphaproteobacteria</taxon>
        <taxon>Hyphomicrobiales</taxon>
        <taxon>Phyllobacteriaceae</taxon>
        <taxon>Aquibium</taxon>
    </lineage>
</organism>
<keyword evidence="4" id="KW-1003">Cell membrane</keyword>
<keyword evidence="7" id="KW-0732">Signal</keyword>
<name>A0A1L3SS76_9HYPH</name>
<dbReference type="Pfam" id="PF07886">
    <property type="entry name" value="BA14K"/>
    <property type="match status" value="1"/>
</dbReference>
<dbReference type="OrthoDB" id="8117189at2"/>
<accession>A0A1L3SS76</accession>
<evidence type="ECO:0000256" key="3">
    <source>
        <dbReference type="ARBA" id="ARBA00020552"/>
    </source>
</evidence>
<dbReference type="AlphaFoldDB" id="A0A1L3SS76"/>